<gene>
    <name evidence="2" type="ORF">TIRI35C_0049</name>
</gene>
<dbReference type="EMBL" id="LR881183">
    <property type="protein sequence ID" value="CAD5243203.1"/>
    <property type="molecule type" value="Genomic_DNA"/>
</dbReference>
<name>A0A7G2D6E5_9EURY</name>
<feature type="transmembrane region" description="Helical" evidence="1">
    <location>
        <begin position="151"/>
        <end position="171"/>
    </location>
</feature>
<evidence type="ECO:0000313" key="2">
    <source>
        <dbReference type="EMBL" id="CAD5243203.1"/>
    </source>
</evidence>
<evidence type="ECO:0000256" key="1">
    <source>
        <dbReference type="SAM" id="Phobius"/>
    </source>
</evidence>
<keyword evidence="1" id="KW-1133">Transmembrane helix</keyword>
<keyword evidence="1" id="KW-0812">Transmembrane</keyword>
<dbReference type="KEGG" id="tcq:TIRI35C_0049"/>
<reference evidence="2 3" key="1">
    <citation type="submission" date="2020-09" db="EMBL/GenBank/DDBJ databases">
        <authorList>
            <person name="Courtine D."/>
        </authorList>
    </citation>
    <scope>NUCLEOTIDE SEQUENCE [LARGE SCALE GENOMIC DNA]</scope>
    <source>
        <strain evidence="2 3">IRI35c</strain>
    </source>
</reference>
<dbReference type="AlphaFoldDB" id="A0A7G2D6E5"/>
<feature type="transmembrane region" description="Helical" evidence="1">
    <location>
        <begin position="99"/>
        <end position="119"/>
    </location>
</feature>
<organism evidence="2 3">
    <name type="scientific">Thermococcus camini</name>
    <dbReference type="NCBI Taxonomy" id="2016373"/>
    <lineage>
        <taxon>Archaea</taxon>
        <taxon>Methanobacteriati</taxon>
        <taxon>Methanobacteriota</taxon>
        <taxon>Thermococci</taxon>
        <taxon>Thermococcales</taxon>
        <taxon>Thermococcaceae</taxon>
        <taxon>Thermococcus</taxon>
    </lineage>
</organism>
<dbReference type="RefSeq" id="WP_188201301.1">
    <property type="nucleotide sequence ID" value="NZ_LR881183.1"/>
</dbReference>
<protein>
    <submittedName>
        <fullName evidence="2">Uncharacterized protein</fullName>
    </submittedName>
</protein>
<accession>A0A7G2D6E5</accession>
<keyword evidence="1" id="KW-0472">Membrane</keyword>
<dbReference type="Proteomes" id="UP000516304">
    <property type="component" value="Chromosome TIRI35C"/>
</dbReference>
<sequence length="173" mass="19212">MLGEKLLILSILVFSGIYGVFTYHGDTTKGFKVSITFLLSLYIAGKILLVSDSKLWGLLVPVLVFYLTSVGYYSLIDIDGRLDDFLSGRKRQDWNPRNILALTLLLILFEVVPLIAVYLATHSVLLSITVGLGTGLFFFTLSNFKKAVFKFVFNIYTILTVVTTVLLVSGLCV</sequence>
<evidence type="ECO:0000313" key="3">
    <source>
        <dbReference type="Proteomes" id="UP000516304"/>
    </source>
</evidence>
<feature type="transmembrane region" description="Helical" evidence="1">
    <location>
        <begin position="125"/>
        <end position="144"/>
    </location>
</feature>
<proteinExistence type="predicted"/>
<feature type="transmembrane region" description="Helical" evidence="1">
    <location>
        <begin position="6"/>
        <end position="23"/>
    </location>
</feature>
<feature type="transmembrane region" description="Helical" evidence="1">
    <location>
        <begin position="55"/>
        <end position="78"/>
    </location>
</feature>
<keyword evidence="3" id="KW-1185">Reference proteome</keyword>
<dbReference type="GeneID" id="58917785"/>